<keyword evidence="2" id="KW-1185">Reference proteome</keyword>
<reference evidence="1" key="1">
    <citation type="submission" date="2023-04" db="EMBL/GenBank/DDBJ databases">
        <title>Draft Genome sequencing of Naganishia species isolated from polar environments using Oxford Nanopore Technology.</title>
        <authorList>
            <person name="Leo P."/>
            <person name="Venkateswaran K."/>
        </authorList>
    </citation>
    <scope>NUCLEOTIDE SEQUENCE</scope>
    <source>
        <strain evidence="1">DBVPG 5303</strain>
    </source>
</reference>
<comment type="caution">
    <text evidence="1">The sequence shown here is derived from an EMBL/GenBank/DDBJ whole genome shotgun (WGS) entry which is preliminary data.</text>
</comment>
<name>A0ACC2WVK9_9TREE</name>
<dbReference type="EMBL" id="JASBWV010000047">
    <property type="protein sequence ID" value="KAJ9115171.1"/>
    <property type="molecule type" value="Genomic_DNA"/>
</dbReference>
<proteinExistence type="predicted"/>
<organism evidence="1 2">
    <name type="scientific">Naganishia onofrii</name>
    <dbReference type="NCBI Taxonomy" id="1851511"/>
    <lineage>
        <taxon>Eukaryota</taxon>
        <taxon>Fungi</taxon>
        <taxon>Dikarya</taxon>
        <taxon>Basidiomycota</taxon>
        <taxon>Agaricomycotina</taxon>
        <taxon>Tremellomycetes</taxon>
        <taxon>Filobasidiales</taxon>
        <taxon>Filobasidiaceae</taxon>
        <taxon>Naganishia</taxon>
    </lineage>
</organism>
<dbReference type="Proteomes" id="UP001234202">
    <property type="component" value="Unassembled WGS sequence"/>
</dbReference>
<accession>A0ACC2WVK9</accession>
<protein>
    <submittedName>
        <fullName evidence="1">Uncharacterized protein</fullName>
    </submittedName>
</protein>
<evidence type="ECO:0000313" key="1">
    <source>
        <dbReference type="EMBL" id="KAJ9115171.1"/>
    </source>
</evidence>
<gene>
    <name evidence="1" type="ORF">QFC24_007044</name>
</gene>
<sequence>MLVLWDAEQAVTQQQQLDRRHRPAGERGAGGGGLPGARPRAAGFTRYSSFGKGGEGEADGVEEDRRAGYYGLPVDASTNTLGLPEGPHRERERERGGERRAGGAGTWTRGHRTEDSHSAAQGAGGEEVGGGQMGKFQITSRTGLALGGRRGETAEEGNGGRPRRVTPGEPVASRPAGRFDREPDWRRGKAPERGGRAVGAGAGDRERTSGLPGAERRYATAKAGGIGGKWDRPEEERTPEWMMDDDFPTNSSSAQALETSMSKSSPLGLDGDAGGQETMDGFAKFAGTEGRDEIAMYREAMKAKDRRMKGLPAEEMIEKPPGLDVPEVSFLLPTARRAPAVSDTATVEPAHHTTAGTSRASRFMKRSDAEKQPQGASSDTGNEKTALLAGILGIKPGMSPANATASPQHAHVPPQNAHVPPTLGMPMFFSGPPPSVSPLGQPAGPPGKSDDHMSRLLGMLNTSGSPATTPAQAFMSPNLPMQRPNTPPAPAPVSAPVAGPAARESRFFGRQSTAPSAVQSPVQSPNQPRQRVADSRTAEARAAELRGDSDQTNRNPGQQAPTSARDGPPGLHTTRSSDAQPPQPPSGMFPPGPMMGPPFAQGQPMQPPGMQMGRPHPTSPLEHDAARQGMFPPSNSAMPPPFWQQGPPPPFGMMQMPPPPGYMQQQGFPLPPGAMPPPQGAPMMMSSHHPHMSPAFSAMYPSTAGGPGPPLASPLPGGPYGMPMPHMQPFPGARPAGYPPFPPGMSSGQPPQHQQQQQMTHDLMSLLGSMQAKTG</sequence>
<evidence type="ECO:0000313" key="2">
    <source>
        <dbReference type="Proteomes" id="UP001234202"/>
    </source>
</evidence>